<evidence type="ECO:0000313" key="3">
    <source>
        <dbReference type="Proteomes" id="UP001163046"/>
    </source>
</evidence>
<name>A0A9W9YDN3_9CNID</name>
<feature type="domain" description="Carboxymuconolactone decarboxylase-like" evidence="1">
    <location>
        <begin position="83"/>
        <end position="131"/>
    </location>
</feature>
<dbReference type="GO" id="GO:0051920">
    <property type="term" value="F:peroxiredoxin activity"/>
    <property type="evidence" value="ECO:0007669"/>
    <property type="project" value="InterPro"/>
</dbReference>
<keyword evidence="3" id="KW-1185">Reference proteome</keyword>
<evidence type="ECO:0000313" key="2">
    <source>
        <dbReference type="EMBL" id="KAJ7336481.1"/>
    </source>
</evidence>
<dbReference type="PANTHER" id="PTHR35446:SF2">
    <property type="entry name" value="CARBOXYMUCONOLACTONE DECARBOXYLASE-LIKE DOMAIN-CONTAINING PROTEIN"/>
    <property type="match status" value="1"/>
</dbReference>
<dbReference type="Pfam" id="PF02627">
    <property type="entry name" value="CMD"/>
    <property type="match status" value="1"/>
</dbReference>
<sequence>MASILLGRARHLTSMSVFKGRVLAQTLVAATGKRYLSQEKPISRFPVPNMDTLPKDIQERMRENEEKGGFIPNVFKVLAHRPDEFRAFFMYYDALMLKKGNLTKAEKEIIVVATSSANNCMYCIVAHGALLRIYSKIHCWVIRWLPIGSLLT</sequence>
<proteinExistence type="predicted"/>
<dbReference type="InterPro" id="IPR004675">
    <property type="entry name" value="AhpD_core"/>
</dbReference>
<dbReference type="SUPFAM" id="SSF69118">
    <property type="entry name" value="AhpD-like"/>
    <property type="match status" value="1"/>
</dbReference>
<evidence type="ECO:0000259" key="1">
    <source>
        <dbReference type="Pfam" id="PF02627"/>
    </source>
</evidence>
<dbReference type="Gene3D" id="1.20.1290.10">
    <property type="entry name" value="AhpD-like"/>
    <property type="match status" value="1"/>
</dbReference>
<organism evidence="2 3">
    <name type="scientific">Desmophyllum pertusum</name>
    <dbReference type="NCBI Taxonomy" id="174260"/>
    <lineage>
        <taxon>Eukaryota</taxon>
        <taxon>Metazoa</taxon>
        <taxon>Cnidaria</taxon>
        <taxon>Anthozoa</taxon>
        <taxon>Hexacorallia</taxon>
        <taxon>Scleractinia</taxon>
        <taxon>Caryophylliina</taxon>
        <taxon>Caryophylliidae</taxon>
        <taxon>Desmophyllum</taxon>
    </lineage>
</organism>
<gene>
    <name evidence="2" type="ORF">OS493_011682</name>
</gene>
<dbReference type="EMBL" id="MU827782">
    <property type="protein sequence ID" value="KAJ7336481.1"/>
    <property type="molecule type" value="Genomic_DNA"/>
</dbReference>
<dbReference type="OrthoDB" id="10040445at2759"/>
<dbReference type="InterPro" id="IPR010195">
    <property type="entry name" value="Uncharacterised_peroxidase-rel"/>
</dbReference>
<dbReference type="InterPro" id="IPR029032">
    <property type="entry name" value="AhpD-like"/>
</dbReference>
<dbReference type="Gene3D" id="1.20.5.810">
    <property type="entry name" value="AhpD-like"/>
    <property type="match status" value="1"/>
</dbReference>
<dbReference type="NCBIfam" id="TIGR00778">
    <property type="entry name" value="ahpD_dom"/>
    <property type="match status" value="1"/>
</dbReference>
<dbReference type="Proteomes" id="UP001163046">
    <property type="component" value="Unassembled WGS sequence"/>
</dbReference>
<comment type="caution">
    <text evidence="2">The sequence shown here is derived from an EMBL/GenBank/DDBJ whole genome shotgun (WGS) entry which is preliminary data.</text>
</comment>
<reference evidence="2" key="1">
    <citation type="submission" date="2023-01" db="EMBL/GenBank/DDBJ databases">
        <title>Genome assembly of the deep-sea coral Lophelia pertusa.</title>
        <authorList>
            <person name="Herrera S."/>
            <person name="Cordes E."/>
        </authorList>
    </citation>
    <scope>NUCLEOTIDE SEQUENCE</scope>
    <source>
        <strain evidence="2">USNM1676648</strain>
        <tissue evidence="2">Polyp</tissue>
    </source>
</reference>
<dbReference type="NCBIfam" id="TIGR01926">
    <property type="entry name" value="peroxid_rel"/>
    <property type="match status" value="1"/>
</dbReference>
<dbReference type="InterPro" id="IPR003779">
    <property type="entry name" value="CMD-like"/>
</dbReference>
<accession>A0A9W9YDN3</accession>
<dbReference type="PANTHER" id="PTHR35446">
    <property type="entry name" value="SI:CH211-175M2.5"/>
    <property type="match status" value="1"/>
</dbReference>
<protein>
    <recommendedName>
        <fullName evidence="1">Carboxymuconolactone decarboxylase-like domain-containing protein</fullName>
    </recommendedName>
</protein>
<dbReference type="AlphaFoldDB" id="A0A9W9YDN3"/>